<feature type="transmembrane region" description="Helical" evidence="20">
    <location>
        <begin position="266"/>
        <end position="283"/>
    </location>
</feature>
<comment type="function">
    <text evidence="19">Component of the cytochrome c oxidase, the last enzyme in the mitochondrial electron transport chain which drives oxidative phosphorylation. The respiratory chain contains 3 multisubunit complexes succinate dehydrogenase (complex II, CII), ubiquinol-cytochrome c oxidoreductase (cytochrome b-c1 complex, complex III, CIII) and cytochrome c oxidase (complex IV, CIV), that cooperate to transfer electrons derived from NADH and succinate to molecular oxygen, creating an electrochemical gradient over the inner membrane that drives transmembrane transport and the ATP synthase. Cytochrome c oxidase is the component of the respiratory chain that catalyzes the reduction of oxygen to water. Electrons originating from reduced cytochrome c in the intermembrane space (IMS) are transferred via the dinuclear copper A center (CU(A)) of subunit 2 and heme A of subunit 1 to the active site in subunit 1, a binuclear center (BNC) formed by heme A3 and copper B (CU(B)). The BNC reduces molecular oxygen to 2 water molecules using 4 electrons from cytochrome c in the IMS and 4 protons from the mitochondrial matrix.</text>
</comment>
<feature type="transmembrane region" description="Helical" evidence="20">
    <location>
        <begin position="442"/>
        <end position="465"/>
    </location>
</feature>
<comment type="cofactor">
    <cofactor evidence="1">
        <name>heme</name>
        <dbReference type="ChEBI" id="CHEBI:30413"/>
    </cofactor>
</comment>
<evidence type="ECO:0000256" key="2">
    <source>
        <dbReference type="ARBA" id="ARBA00004448"/>
    </source>
</evidence>
<proteinExistence type="inferred from homology"/>
<feature type="domain" description="Cytochrome oxidase subunit I profile" evidence="21">
    <location>
        <begin position="1"/>
        <end position="504"/>
    </location>
</feature>
<dbReference type="GO" id="GO:0006123">
    <property type="term" value="P:mitochondrial electron transport, cytochrome c to oxygen"/>
    <property type="evidence" value="ECO:0007669"/>
    <property type="project" value="TreeGrafter"/>
</dbReference>
<name>A0AAU7LKJ7_9COLE</name>
<dbReference type="Pfam" id="PF00115">
    <property type="entry name" value="COX1"/>
    <property type="match status" value="1"/>
</dbReference>
<evidence type="ECO:0000256" key="12">
    <source>
        <dbReference type="ARBA" id="ARBA00022842"/>
    </source>
</evidence>
<comment type="subunit">
    <text evidence="5">Component of the cytochrome c oxidase (complex IV, CIV), a multisubunit enzyme composed of a catalytic core of 3 subunits and several supernumerary subunits. The complex exists as a monomer or a dimer and forms supercomplexes (SCs) in the inner mitochondrial membrane with ubiquinol-cytochrome c oxidoreductase (cytochrome b-c1 complex, complex III, CIII).</text>
</comment>
<feature type="transmembrane region" description="Helical" evidence="20">
    <location>
        <begin position="54"/>
        <end position="75"/>
    </location>
</feature>
<evidence type="ECO:0000256" key="10">
    <source>
        <dbReference type="ARBA" id="ARBA00022723"/>
    </source>
</evidence>
<comment type="pathway">
    <text evidence="3 19">Energy metabolism; oxidative phosphorylation.</text>
</comment>
<dbReference type="PROSITE" id="PS50855">
    <property type="entry name" value="COX1"/>
    <property type="match status" value="1"/>
</dbReference>
<evidence type="ECO:0000256" key="15">
    <source>
        <dbReference type="ARBA" id="ARBA00022989"/>
    </source>
</evidence>
<evidence type="ECO:0000256" key="5">
    <source>
        <dbReference type="ARBA" id="ARBA00011164"/>
    </source>
</evidence>
<dbReference type="CDD" id="cd01663">
    <property type="entry name" value="Cyt_c_Oxidase_I"/>
    <property type="match status" value="1"/>
</dbReference>
<evidence type="ECO:0000256" key="13">
    <source>
        <dbReference type="ARBA" id="ARBA00022967"/>
    </source>
</evidence>
<dbReference type="InterPro" id="IPR036927">
    <property type="entry name" value="Cyt_c_oxase-like_su1_sf"/>
</dbReference>
<keyword evidence="16 19" id="KW-0496">Mitochondrion</keyword>
<evidence type="ECO:0000256" key="6">
    <source>
        <dbReference type="ARBA" id="ARBA00015947"/>
    </source>
</evidence>
<evidence type="ECO:0000256" key="16">
    <source>
        <dbReference type="ARBA" id="ARBA00023128"/>
    </source>
</evidence>
<keyword evidence="11 19" id="KW-0999">Mitochondrion inner membrane</keyword>
<keyword evidence="15 20" id="KW-1133">Transmembrane helix</keyword>
<organism evidence="22">
    <name type="scientific">Syrbatus sp. 1 RRMO-2024a</name>
    <dbReference type="NCBI Taxonomy" id="3154167"/>
    <lineage>
        <taxon>Eukaryota</taxon>
        <taxon>Metazoa</taxon>
        <taxon>Ecdysozoa</taxon>
        <taxon>Arthropoda</taxon>
        <taxon>Hexapoda</taxon>
        <taxon>Insecta</taxon>
        <taxon>Pterygota</taxon>
        <taxon>Neoptera</taxon>
        <taxon>Endopterygota</taxon>
        <taxon>Coleoptera</taxon>
        <taxon>Polyphaga</taxon>
        <taxon>Staphyliniformia</taxon>
        <taxon>Staphylinidae</taxon>
        <taxon>Omaliinae group</taxon>
        <taxon>Pselaphinae</taxon>
        <taxon>Syrbatus</taxon>
    </lineage>
</organism>
<feature type="transmembrane region" description="Helical" evidence="20">
    <location>
        <begin position="134"/>
        <end position="158"/>
    </location>
</feature>
<feature type="transmembrane region" description="Helical" evidence="20">
    <location>
        <begin position="170"/>
        <end position="203"/>
    </location>
</feature>
<feature type="transmembrane region" description="Helical" evidence="20">
    <location>
        <begin position="404"/>
        <end position="422"/>
    </location>
</feature>
<feature type="transmembrane region" description="Helical" evidence="20">
    <location>
        <begin position="371"/>
        <end position="392"/>
    </location>
</feature>
<reference evidence="22" key="1">
    <citation type="submission" date="2023-10" db="EMBL/GenBank/DDBJ databases">
        <title>New taxonomic insights for Brazilian Syrbatus Reitter (Coleoptera: Staphylinidae: Pselaphinae), including three new species and their mitochondrial genomes.</title>
        <authorList>
            <person name="Asenjo A."/>
            <person name="Valois M."/>
            <person name="Zampaulo R."/>
            <person name="Molina M."/>
            <person name="Oliveira R.R.M."/>
            <person name="Oliveira G."/>
            <person name="Vasconcelos S."/>
        </authorList>
    </citation>
    <scope>NUCLEOTIDE SEQUENCE</scope>
</reference>
<feature type="transmembrane region" description="Helical" evidence="20">
    <location>
        <begin position="223"/>
        <end position="246"/>
    </location>
</feature>
<dbReference type="GO" id="GO:0046872">
    <property type="term" value="F:metal ion binding"/>
    <property type="evidence" value="ECO:0007669"/>
    <property type="project" value="UniProtKB-KW"/>
</dbReference>
<dbReference type="InterPro" id="IPR000883">
    <property type="entry name" value="Cyt_C_Oxase_1"/>
</dbReference>
<keyword evidence="13" id="KW-1278">Translocase</keyword>
<evidence type="ECO:0000256" key="14">
    <source>
        <dbReference type="ARBA" id="ARBA00022982"/>
    </source>
</evidence>
<keyword evidence="12" id="KW-0460">Magnesium</keyword>
<keyword evidence="9 19" id="KW-0812">Transmembrane</keyword>
<evidence type="ECO:0000256" key="17">
    <source>
        <dbReference type="ARBA" id="ARBA00023136"/>
    </source>
</evidence>
<dbReference type="PROSITE" id="PS00077">
    <property type="entry name" value="COX1_CUB"/>
    <property type="match status" value="1"/>
</dbReference>
<keyword evidence="7 19" id="KW-0813">Transport</keyword>
<dbReference type="GO" id="GO:0015990">
    <property type="term" value="P:electron transport coupled proton transport"/>
    <property type="evidence" value="ECO:0007669"/>
    <property type="project" value="TreeGrafter"/>
</dbReference>
<evidence type="ECO:0000256" key="4">
    <source>
        <dbReference type="ARBA" id="ARBA00009578"/>
    </source>
</evidence>
<keyword evidence="10 19" id="KW-0479">Metal-binding</keyword>
<evidence type="ECO:0000313" key="22">
    <source>
        <dbReference type="EMBL" id="XBP62956.1"/>
    </source>
</evidence>
<keyword evidence="17 19" id="KW-0472">Membrane</keyword>
<comment type="catalytic activity">
    <reaction evidence="18">
        <text>4 Fe(II)-[cytochrome c] + O2 + 8 H(+)(in) = 4 Fe(III)-[cytochrome c] + 2 H2O + 4 H(+)(out)</text>
        <dbReference type="Rhea" id="RHEA:11436"/>
        <dbReference type="Rhea" id="RHEA-COMP:10350"/>
        <dbReference type="Rhea" id="RHEA-COMP:14399"/>
        <dbReference type="ChEBI" id="CHEBI:15377"/>
        <dbReference type="ChEBI" id="CHEBI:15378"/>
        <dbReference type="ChEBI" id="CHEBI:15379"/>
        <dbReference type="ChEBI" id="CHEBI:29033"/>
        <dbReference type="ChEBI" id="CHEBI:29034"/>
        <dbReference type="EC" id="7.1.1.9"/>
    </reaction>
    <physiologicalReaction direction="left-to-right" evidence="18">
        <dbReference type="Rhea" id="RHEA:11437"/>
    </physiologicalReaction>
</comment>
<evidence type="ECO:0000256" key="8">
    <source>
        <dbReference type="ARBA" id="ARBA00022660"/>
    </source>
</evidence>
<comment type="subcellular location">
    <subcellularLocation>
        <location evidence="2 19">Mitochondrion inner membrane</location>
        <topology evidence="2 19">Multi-pass membrane protein</topology>
    </subcellularLocation>
</comment>
<evidence type="ECO:0000256" key="3">
    <source>
        <dbReference type="ARBA" id="ARBA00004673"/>
    </source>
</evidence>
<dbReference type="PANTHER" id="PTHR10422:SF18">
    <property type="entry name" value="CYTOCHROME C OXIDASE SUBUNIT 1"/>
    <property type="match status" value="1"/>
</dbReference>
<dbReference type="GO" id="GO:0020037">
    <property type="term" value="F:heme binding"/>
    <property type="evidence" value="ECO:0007669"/>
    <property type="project" value="InterPro"/>
</dbReference>
<feature type="transmembrane region" description="Helical" evidence="20">
    <location>
        <begin position="96"/>
        <end position="114"/>
    </location>
</feature>
<dbReference type="InterPro" id="IPR033944">
    <property type="entry name" value="Cyt_c_oxase_su1_dom"/>
</dbReference>
<evidence type="ECO:0000256" key="1">
    <source>
        <dbReference type="ARBA" id="ARBA00001971"/>
    </source>
</evidence>
<evidence type="ECO:0000256" key="7">
    <source>
        <dbReference type="ARBA" id="ARBA00022448"/>
    </source>
</evidence>
<dbReference type="SUPFAM" id="SSF81442">
    <property type="entry name" value="Cytochrome c oxidase subunit I-like"/>
    <property type="match status" value="1"/>
</dbReference>
<dbReference type="GO" id="GO:0004129">
    <property type="term" value="F:cytochrome-c oxidase activity"/>
    <property type="evidence" value="ECO:0007669"/>
    <property type="project" value="UniProtKB-EC"/>
</dbReference>
<keyword evidence="8 19" id="KW-0679">Respiratory chain</keyword>
<keyword evidence="19" id="KW-0408">Iron</keyword>
<dbReference type="GO" id="GO:0045277">
    <property type="term" value="C:respiratory chain complex IV"/>
    <property type="evidence" value="ECO:0007669"/>
    <property type="project" value="InterPro"/>
</dbReference>
<dbReference type="EC" id="7.1.1.9" evidence="19"/>
<keyword evidence="19" id="KW-0349">Heme</keyword>
<dbReference type="AlphaFoldDB" id="A0AAU7LKJ7"/>
<evidence type="ECO:0000256" key="19">
    <source>
        <dbReference type="RuleBase" id="RU000369"/>
    </source>
</evidence>
<dbReference type="EMBL" id="OR625193">
    <property type="protein sequence ID" value="XBP62956.1"/>
    <property type="molecule type" value="Genomic_DNA"/>
</dbReference>
<evidence type="ECO:0000256" key="9">
    <source>
        <dbReference type="ARBA" id="ARBA00022692"/>
    </source>
</evidence>
<evidence type="ECO:0000256" key="11">
    <source>
        <dbReference type="ARBA" id="ARBA00022792"/>
    </source>
</evidence>
<evidence type="ECO:0000256" key="20">
    <source>
        <dbReference type="SAM" id="Phobius"/>
    </source>
</evidence>
<protein>
    <recommendedName>
        <fullName evidence="6 19">Cytochrome c oxidase subunit 1</fullName>
        <ecNumber evidence="19">7.1.1.9</ecNumber>
    </recommendedName>
</protein>
<feature type="transmembrane region" description="Helical" evidence="20">
    <location>
        <begin position="12"/>
        <end position="34"/>
    </location>
</feature>
<evidence type="ECO:0000259" key="21">
    <source>
        <dbReference type="PROSITE" id="PS50855"/>
    </source>
</evidence>
<evidence type="ECO:0000256" key="18">
    <source>
        <dbReference type="ARBA" id="ARBA00049512"/>
    </source>
</evidence>
<comment type="similarity">
    <text evidence="4 19">Belongs to the heme-copper respiratory oxidase family.</text>
</comment>
<feature type="transmembrane region" description="Helical" evidence="20">
    <location>
        <begin position="329"/>
        <end position="351"/>
    </location>
</feature>
<feature type="transmembrane region" description="Helical" evidence="20">
    <location>
        <begin position="295"/>
        <end position="317"/>
    </location>
</feature>
<gene>
    <name evidence="22" type="primary">COX1</name>
</gene>
<dbReference type="InterPro" id="IPR023616">
    <property type="entry name" value="Cyt_c_oxase-like_su1_dom"/>
</dbReference>
<dbReference type="Gene3D" id="1.20.210.10">
    <property type="entry name" value="Cytochrome c oxidase-like, subunit I domain"/>
    <property type="match status" value="1"/>
</dbReference>
<keyword evidence="14 19" id="KW-0249">Electron transport</keyword>
<geneLocation type="mitochondrion" evidence="22"/>
<sequence>MKWFYSSNHKNIGTIYLLLGIWSGMMGTSFSMIIRMELNMPKMIFNAQFYNLSITSHAFIMIFFMIMPILIGGFGNWLIPLLMKTPDMAYPRMNNFSFWLIMPSLILLILSNFIKQGVGTGWTIYPPLSSIIDNFSMELMIFSLHLSGISSIMASMNFITTIMNMQNMKLYFLSLFIWSIIITMILLLISIPILASTITMLIFDRNLNTSFFNPMMGGDPILFQHLFWFFGHPEVYILILPGFGLISNITSQESNKKETFGKFGMIYAMSIIGFLGFIVWAHHMFTIGMDIDTRAYFTSSTMIIAIPTSIKIFSWLMTMFGMQMNMNPLLMWLFGFMSLFTIGGLTGIILANSSMDIILHDTFYVVAHFHYVLSMGASFSIISSLINWLILFYSIILNKNMLKIQFMTMFIGVNMTFFPQHFMGLNGMPRRYLNYPDLYMLWNMLASMNSMISMMSINIFIFLIWESLFSMRKLLFFNNLNSMIEWNQYSPPSNHSYNEMPYTFIK</sequence>
<dbReference type="InterPro" id="IPR023615">
    <property type="entry name" value="Cyt_c_Oxase_su1_BS"/>
</dbReference>
<dbReference type="GO" id="GO:0005743">
    <property type="term" value="C:mitochondrial inner membrane"/>
    <property type="evidence" value="ECO:0007669"/>
    <property type="project" value="UniProtKB-SubCell"/>
</dbReference>
<dbReference type="PRINTS" id="PR01165">
    <property type="entry name" value="CYCOXIDASEI"/>
</dbReference>
<dbReference type="PANTHER" id="PTHR10422">
    <property type="entry name" value="CYTOCHROME C OXIDASE SUBUNIT 1"/>
    <property type="match status" value="1"/>
</dbReference>
<keyword evidence="19" id="KW-0186">Copper</keyword>
<accession>A0AAU7LKJ7</accession>